<protein>
    <submittedName>
        <fullName evidence="1">Uncharacterized protein</fullName>
    </submittedName>
</protein>
<comment type="caution">
    <text evidence="1">The sequence shown here is derived from an EMBL/GenBank/DDBJ whole genome shotgun (WGS) entry which is preliminary data.</text>
</comment>
<evidence type="ECO:0000313" key="2">
    <source>
        <dbReference type="Proteomes" id="UP000271227"/>
    </source>
</evidence>
<accession>A0A3M0CWT8</accession>
<dbReference type="Proteomes" id="UP000271227">
    <property type="component" value="Unassembled WGS sequence"/>
</dbReference>
<reference evidence="1 2" key="1">
    <citation type="submission" date="2018-10" db="EMBL/GenBank/DDBJ databases">
        <title>Genomic Encyclopedia of Archaeal and Bacterial Type Strains, Phase II (KMG-II): from individual species to whole genera.</title>
        <authorList>
            <person name="Goeker M."/>
        </authorList>
    </citation>
    <scope>NUCLEOTIDE SEQUENCE [LARGE SCALE GENOMIC DNA]</scope>
    <source>
        <strain evidence="1 2">DSM 25217</strain>
    </source>
</reference>
<dbReference type="AlphaFoldDB" id="A0A3M0CWT8"/>
<dbReference type="RefSeq" id="WP_121937120.1">
    <property type="nucleotide sequence ID" value="NZ_REFR01000009.1"/>
</dbReference>
<gene>
    <name evidence="1" type="ORF">BXY39_0376</name>
</gene>
<name>A0A3M0CWT8_9PROT</name>
<keyword evidence="2" id="KW-1185">Reference proteome</keyword>
<sequence length="98" mass="10855">MRRVGTRRKAPPAETGPALGDIVRHVRARGRTVTRRRRMTDGTLKPVSVRVVRLADVAAHFGTDGGRLRRIVGGDPRLHLNVGGRFDCCHDPLIELDL</sequence>
<dbReference type="InParanoid" id="A0A3M0CWT8"/>
<evidence type="ECO:0000313" key="1">
    <source>
        <dbReference type="EMBL" id="RMB11889.1"/>
    </source>
</evidence>
<proteinExistence type="predicted"/>
<organism evidence="1 2">
    <name type="scientific">Eilatimonas milleporae</name>
    <dbReference type="NCBI Taxonomy" id="911205"/>
    <lineage>
        <taxon>Bacteria</taxon>
        <taxon>Pseudomonadati</taxon>
        <taxon>Pseudomonadota</taxon>
        <taxon>Alphaproteobacteria</taxon>
        <taxon>Kordiimonadales</taxon>
        <taxon>Kordiimonadaceae</taxon>
        <taxon>Eilatimonas</taxon>
    </lineage>
</organism>
<dbReference type="EMBL" id="REFR01000009">
    <property type="protein sequence ID" value="RMB11889.1"/>
    <property type="molecule type" value="Genomic_DNA"/>
</dbReference>